<dbReference type="AlphaFoldDB" id="A0A1C6K8X7"/>
<feature type="domain" description="HTH cro/C1-type" evidence="1">
    <location>
        <begin position="13"/>
        <end position="68"/>
    </location>
</feature>
<dbReference type="InterPro" id="IPR001387">
    <property type="entry name" value="Cro/C1-type_HTH"/>
</dbReference>
<organism evidence="2">
    <name type="scientific">uncultured Anaerotruncus sp</name>
    <dbReference type="NCBI Taxonomy" id="905011"/>
    <lineage>
        <taxon>Bacteria</taxon>
        <taxon>Bacillati</taxon>
        <taxon>Bacillota</taxon>
        <taxon>Clostridia</taxon>
        <taxon>Eubacteriales</taxon>
        <taxon>Oscillospiraceae</taxon>
        <taxon>Anaerotruncus</taxon>
        <taxon>environmental samples</taxon>
    </lineage>
</organism>
<dbReference type="PROSITE" id="PS50943">
    <property type="entry name" value="HTH_CROC1"/>
    <property type="match status" value="1"/>
</dbReference>
<accession>A0A1C6K8X7</accession>
<name>A0A1C6K8X7_9FIRM</name>
<sequence length="85" mass="9428">MPVPISVLIAAHIQKLCHQRGISIYRLVQMGGLADSTLDNIMNRRSAYPSIKTLVRIANAFGLTVAEFLDFPALNDYSYEDDTDA</sequence>
<dbReference type="EMBL" id="FMHG01000004">
    <property type="protein sequence ID" value="SCJ90804.1"/>
    <property type="molecule type" value="Genomic_DNA"/>
</dbReference>
<reference evidence="2" key="1">
    <citation type="submission" date="2015-09" db="EMBL/GenBank/DDBJ databases">
        <authorList>
            <consortium name="Pathogen Informatics"/>
        </authorList>
    </citation>
    <scope>NUCLEOTIDE SEQUENCE</scope>
    <source>
        <strain evidence="2">2789STDY5834896</strain>
    </source>
</reference>
<dbReference type="SUPFAM" id="SSF47413">
    <property type="entry name" value="lambda repressor-like DNA-binding domains"/>
    <property type="match status" value="1"/>
</dbReference>
<evidence type="ECO:0000259" key="1">
    <source>
        <dbReference type="PROSITE" id="PS50943"/>
    </source>
</evidence>
<dbReference type="SMART" id="SM00530">
    <property type="entry name" value="HTH_XRE"/>
    <property type="match status" value="1"/>
</dbReference>
<dbReference type="InterPro" id="IPR010982">
    <property type="entry name" value="Lambda_DNA-bd_dom_sf"/>
</dbReference>
<dbReference type="GO" id="GO:0003677">
    <property type="term" value="F:DNA binding"/>
    <property type="evidence" value="ECO:0007669"/>
    <property type="project" value="InterPro"/>
</dbReference>
<proteinExistence type="predicted"/>
<dbReference type="Gene3D" id="1.10.260.40">
    <property type="entry name" value="lambda repressor-like DNA-binding domains"/>
    <property type="match status" value="1"/>
</dbReference>
<gene>
    <name evidence="2" type="ORF">SAMEA3545359_02768</name>
</gene>
<dbReference type="Pfam" id="PF13443">
    <property type="entry name" value="HTH_26"/>
    <property type="match status" value="1"/>
</dbReference>
<dbReference type="CDD" id="cd00093">
    <property type="entry name" value="HTH_XRE"/>
    <property type="match status" value="1"/>
</dbReference>
<evidence type="ECO:0000313" key="2">
    <source>
        <dbReference type="EMBL" id="SCJ90804.1"/>
    </source>
</evidence>
<protein>
    <submittedName>
        <fullName evidence="2">Helix-turn-helix</fullName>
    </submittedName>
</protein>